<name>K9P8W0_CYAGP</name>
<dbReference type="Proteomes" id="UP000010388">
    <property type="component" value="Chromosome"/>
</dbReference>
<evidence type="ECO:0000313" key="3">
    <source>
        <dbReference type="Proteomes" id="UP000010388"/>
    </source>
</evidence>
<reference evidence="3" key="1">
    <citation type="journal article" date="2013" name="Proc. Natl. Acad. Sci. U.S.A.">
        <title>Improving the coverage of the cyanobacterial phylum using diversity-driven genome sequencing.</title>
        <authorList>
            <person name="Shih P.M."/>
            <person name="Wu D."/>
            <person name="Latifi A."/>
            <person name="Axen S.D."/>
            <person name="Fewer D.P."/>
            <person name="Talla E."/>
            <person name="Calteau A."/>
            <person name="Cai F."/>
            <person name="Tandeau de Marsac N."/>
            <person name="Rippka R."/>
            <person name="Herdman M."/>
            <person name="Sivonen K."/>
            <person name="Coursin T."/>
            <person name="Laurent T."/>
            <person name="Goodwin L."/>
            <person name="Nolan M."/>
            <person name="Davenport K.W."/>
            <person name="Han C.S."/>
            <person name="Rubin E.M."/>
            <person name="Eisen J.A."/>
            <person name="Woyke T."/>
            <person name="Gugger M."/>
            <person name="Kerfeld C.A."/>
        </authorList>
    </citation>
    <scope>NUCLEOTIDE SEQUENCE [LARGE SCALE GENOMIC DNA]</scope>
    <source>
        <strain evidence="3">ATCC 27147 / PCC 6307</strain>
    </source>
</reference>
<accession>K9P8W0</accession>
<dbReference type="PROSITE" id="PS51257">
    <property type="entry name" value="PROKAR_LIPOPROTEIN"/>
    <property type="match status" value="1"/>
</dbReference>
<dbReference type="HOGENOM" id="CLU_1701340_0_0_3"/>
<keyword evidence="1" id="KW-0732">Signal</keyword>
<dbReference type="EMBL" id="CP003495">
    <property type="protein sequence ID" value="AFY29166.1"/>
    <property type="molecule type" value="Genomic_DNA"/>
</dbReference>
<feature type="signal peptide" evidence="1">
    <location>
        <begin position="1"/>
        <end position="24"/>
    </location>
</feature>
<dbReference type="KEGG" id="cgc:Cyagr_2045"/>
<evidence type="ECO:0000256" key="1">
    <source>
        <dbReference type="SAM" id="SignalP"/>
    </source>
</evidence>
<evidence type="ECO:0000313" key="2">
    <source>
        <dbReference type="EMBL" id="AFY29166.1"/>
    </source>
</evidence>
<organism evidence="2 3">
    <name type="scientific">Cyanobium gracile (strain ATCC 27147 / PCC 6307)</name>
    <dbReference type="NCBI Taxonomy" id="292564"/>
    <lineage>
        <taxon>Bacteria</taxon>
        <taxon>Bacillati</taxon>
        <taxon>Cyanobacteriota</taxon>
        <taxon>Cyanophyceae</taxon>
        <taxon>Synechococcales</taxon>
        <taxon>Prochlorococcaceae</taxon>
        <taxon>Cyanobium</taxon>
    </lineage>
</organism>
<evidence type="ECO:0008006" key="4">
    <source>
        <dbReference type="Google" id="ProtNLM"/>
    </source>
</evidence>
<dbReference type="AlphaFoldDB" id="K9P8W0"/>
<proteinExistence type="predicted"/>
<dbReference type="STRING" id="292564.Cyagr_2045"/>
<feature type="chain" id="PRO_5003933797" description="Lipoprotein" evidence="1">
    <location>
        <begin position="25"/>
        <end position="154"/>
    </location>
</feature>
<protein>
    <recommendedName>
        <fullName evidence="4">Lipoprotein</fullName>
    </recommendedName>
</protein>
<gene>
    <name evidence="2" type="ordered locus">Cyagr_2045</name>
</gene>
<sequence length="154" mass="16298">MNVLRCLSALTCLLLMGCESQWNAVNRSVLETDIRAILKTAAVVPQQLECRMVGSTRDGSCSVSMTQSETDSVIRALALDSVPSSADVPSPLARLVARAGPSCAVGEPMSLATYGLSGRPKSLWLPSGSAFEYLLLTIHKSTGQACLQVSYAYG</sequence>